<dbReference type="EMBL" id="KZ857679">
    <property type="protein sequence ID" value="RDX39685.1"/>
    <property type="molecule type" value="Genomic_DNA"/>
</dbReference>
<gene>
    <name evidence="2" type="ORF">OH76DRAFT_1424156</name>
</gene>
<feature type="compositionally biased region" description="Basic and acidic residues" evidence="1">
    <location>
        <begin position="110"/>
        <end position="125"/>
    </location>
</feature>
<keyword evidence="3" id="KW-1185">Reference proteome</keyword>
<name>A0A371CHC1_9APHY</name>
<sequence>MSVLLSNQCPASQIYRESGSLTHLKPNYNRTPGAWSAVVRSKEQGKDQYRHTLQDIGGTRLHTGGMTAGVHTRQQRAPLPLPGTGDHPAPAMLPLSDVVPPPGQPPMKETMSEKGGEAETRWRRR</sequence>
<dbReference type="AlphaFoldDB" id="A0A371CHC1"/>
<proteinExistence type="predicted"/>
<reference evidence="2 3" key="1">
    <citation type="journal article" date="2018" name="Biotechnol. Biofuels">
        <title>Integrative visual omics of the white-rot fungus Polyporus brumalis exposes the biotechnological potential of its oxidative enzymes for delignifying raw plant biomass.</title>
        <authorList>
            <person name="Miyauchi S."/>
            <person name="Rancon A."/>
            <person name="Drula E."/>
            <person name="Hage H."/>
            <person name="Chaduli D."/>
            <person name="Favel A."/>
            <person name="Grisel S."/>
            <person name="Henrissat B."/>
            <person name="Herpoel-Gimbert I."/>
            <person name="Ruiz-Duenas F.J."/>
            <person name="Chevret D."/>
            <person name="Hainaut M."/>
            <person name="Lin J."/>
            <person name="Wang M."/>
            <person name="Pangilinan J."/>
            <person name="Lipzen A."/>
            <person name="Lesage-Meessen L."/>
            <person name="Navarro D."/>
            <person name="Riley R."/>
            <person name="Grigoriev I.V."/>
            <person name="Zhou S."/>
            <person name="Raouche S."/>
            <person name="Rosso M.N."/>
        </authorList>
    </citation>
    <scope>NUCLEOTIDE SEQUENCE [LARGE SCALE GENOMIC DNA]</scope>
    <source>
        <strain evidence="2 3">BRFM 1820</strain>
    </source>
</reference>
<protein>
    <submittedName>
        <fullName evidence="2">Uncharacterized protein</fullName>
    </submittedName>
</protein>
<evidence type="ECO:0000256" key="1">
    <source>
        <dbReference type="SAM" id="MobiDB-lite"/>
    </source>
</evidence>
<organism evidence="2 3">
    <name type="scientific">Lentinus brumalis</name>
    <dbReference type="NCBI Taxonomy" id="2498619"/>
    <lineage>
        <taxon>Eukaryota</taxon>
        <taxon>Fungi</taxon>
        <taxon>Dikarya</taxon>
        <taxon>Basidiomycota</taxon>
        <taxon>Agaricomycotina</taxon>
        <taxon>Agaricomycetes</taxon>
        <taxon>Polyporales</taxon>
        <taxon>Polyporaceae</taxon>
        <taxon>Lentinus</taxon>
    </lineage>
</organism>
<evidence type="ECO:0000313" key="3">
    <source>
        <dbReference type="Proteomes" id="UP000256964"/>
    </source>
</evidence>
<dbReference type="Proteomes" id="UP000256964">
    <property type="component" value="Unassembled WGS sequence"/>
</dbReference>
<accession>A0A371CHC1</accession>
<feature type="region of interest" description="Disordered" evidence="1">
    <location>
        <begin position="58"/>
        <end position="125"/>
    </location>
</feature>
<evidence type="ECO:0000313" key="2">
    <source>
        <dbReference type="EMBL" id="RDX39685.1"/>
    </source>
</evidence>